<evidence type="ECO:0000256" key="2">
    <source>
        <dbReference type="SAM" id="SignalP"/>
    </source>
</evidence>
<feature type="signal peptide" evidence="2">
    <location>
        <begin position="1"/>
        <end position="18"/>
    </location>
</feature>
<evidence type="ECO:0008006" key="5">
    <source>
        <dbReference type="Google" id="ProtNLM"/>
    </source>
</evidence>
<dbReference type="Proteomes" id="UP001476282">
    <property type="component" value="Unassembled WGS sequence"/>
</dbReference>
<organism evidence="3 4">
    <name type="scientific">Haloferula sargassicola</name>
    <dbReference type="NCBI Taxonomy" id="490096"/>
    <lineage>
        <taxon>Bacteria</taxon>
        <taxon>Pseudomonadati</taxon>
        <taxon>Verrucomicrobiota</taxon>
        <taxon>Verrucomicrobiia</taxon>
        <taxon>Verrucomicrobiales</taxon>
        <taxon>Verrucomicrobiaceae</taxon>
        <taxon>Haloferula</taxon>
    </lineage>
</organism>
<evidence type="ECO:0000313" key="4">
    <source>
        <dbReference type="Proteomes" id="UP001476282"/>
    </source>
</evidence>
<reference evidence="3 4" key="1">
    <citation type="submission" date="2024-02" db="EMBL/GenBank/DDBJ databases">
        <title>Haloferula sargassicola NBRC 104335.</title>
        <authorList>
            <person name="Ichikawa N."/>
            <person name="Katano-Makiyama Y."/>
            <person name="Hidaka K."/>
        </authorList>
    </citation>
    <scope>NUCLEOTIDE SEQUENCE [LARGE SCALE GENOMIC DNA]</scope>
    <source>
        <strain evidence="3 4">NBRC 104335</strain>
    </source>
</reference>
<proteinExistence type="predicted"/>
<accession>A0ABP9UQ16</accession>
<keyword evidence="4" id="KW-1185">Reference proteome</keyword>
<evidence type="ECO:0000256" key="1">
    <source>
        <dbReference type="SAM" id="MobiDB-lite"/>
    </source>
</evidence>
<sequence>MKVFTCLLAILPAVPAMAGDLHLADRQCRSVHLAYDAPPAAWATIEVTPTRSAPGTYFCALGFSRGYLGMQELADGKKVILFSVWDSPDPDNKTDRPEDTAESRRAGVVRVGEGVREKRFGGEGTGSQSFFDYGWSLEKPVRFAVHAAADGGLTTFTGYFYDASRRKWQLMTSVRTATRGTLTGLYSFIEDFRRNHESARQIRRASFTDGWVREAGGSWQPMIEARFTADATPAATIDAGPAENGFFLQTGGATANEHVPLGQPLHRPQPPRAAPAMAMPADPGPVR</sequence>
<dbReference type="InterPro" id="IPR021862">
    <property type="entry name" value="DUF3472"/>
</dbReference>
<evidence type="ECO:0000313" key="3">
    <source>
        <dbReference type="EMBL" id="GAA5483623.1"/>
    </source>
</evidence>
<dbReference type="EMBL" id="BAABRI010000016">
    <property type="protein sequence ID" value="GAA5483623.1"/>
    <property type="molecule type" value="Genomic_DNA"/>
</dbReference>
<dbReference type="Pfam" id="PF11958">
    <property type="entry name" value="DUF3472"/>
    <property type="match status" value="1"/>
</dbReference>
<keyword evidence="2" id="KW-0732">Signal</keyword>
<dbReference type="RefSeq" id="WP_353567734.1">
    <property type="nucleotide sequence ID" value="NZ_BAABRI010000016.1"/>
</dbReference>
<gene>
    <name evidence="3" type="ORF">Hsar01_02857</name>
</gene>
<comment type="caution">
    <text evidence="3">The sequence shown here is derived from an EMBL/GenBank/DDBJ whole genome shotgun (WGS) entry which is preliminary data.</text>
</comment>
<name>A0ABP9UQ16_9BACT</name>
<protein>
    <recommendedName>
        <fullName evidence="5">DUF5077 domain-containing protein</fullName>
    </recommendedName>
</protein>
<feature type="region of interest" description="Disordered" evidence="1">
    <location>
        <begin position="255"/>
        <end position="287"/>
    </location>
</feature>
<feature type="chain" id="PRO_5047320144" description="DUF5077 domain-containing protein" evidence="2">
    <location>
        <begin position="19"/>
        <end position="287"/>
    </location>
</feature>